<gene>
    <name evidence="1" type="ORF">DDV96_06105</name>
</gene>
<dbReference type="Gene3D" id="2.60.120.10">
    <property type="entry name" value="Jelly Rolls"/>
    <property type="match status" value="1"/>
</dbReference>
<evidence type="ECO:0000313" key="1">
    <source>
        <dbReference type="EMBL" id="PVW15912.1"/>
    </source>
</evidence>
<dbReference type="AlphaFoldDB" id="A0A2U0I471"/>
<dbReference type="SUPFAM" id="SSF51182">
    <property type="entry name" value="RmlC-like cupins"/>
    <property type="match status" value="1"/>
</dbReference>
<dbReference type="Proteomes" id="UP000245962">
    <property type="component" value="Unassembled WGS sequence"/>
</dbReference>
<accession>A0A2U0I471</accession>
<reference evidence="1 2" key="1">
    <citation type="submission" date="2018-04" db="EMBL/GenBank/DDBJ databases">
        <title>Marixanthomonas spongiae HN-E44 sp. nov., isolated from a marine sponge.</title>
        <authorList>
            <person name="Luo L."/>
            <person name="Zhuang L."/>
        </authorList>
    </citation>
    <scope>NUCLEOTIDE SEQUENCE [LARGE SCALE GENOMIC DNA]</scope>
    <source>
        <strain evidence="1 2">HN-E44</strain>
    </source>
</reference>
<dbReference type="InterPro" id="IPR011051">
    <property type="entry name" value="RmlC_Cupin_sf"/>
</dbReference>
<proteinExistence type="predicted"/>
<dbReference type="OrthoDB" id="799474at2"/>
<keyword evidence="2" id="KW-1185">Reference proteome</keyword>
<protein>
    <submittedName>
        <fullName evidence="1">Cupin</fullName>
    </submittedName>
</protein>
<organism evidence="1 2">
    <name type="scientific">Marixanthomonas spongiae</name>
    <dbReference type="NCBI Taxonomy" id="2174845"/>
    <lineage>
        <taxon>Bacteria</taxon>
        <taxon>Pseudomonadati</taxon>
        <taxon>Bacteroidota</taxon>
        <taxon>Flavobacteriia</taxon>
        <taxon>Flavobacteriales</taxon>
        <taxon>Flavobacteriaceae</taxon>
        <taxon>Marixanthomonas</taxon>
    </lineage>
</organism>
<evidence type="ECO:0000313" key="2">
    <source>
        <dbReference type="Proteomes" id="UP000245962"/>
    </source>
</evidence>
<name>A0A2U0I471_9FLAO</name>
<sequence length="96" mass="10479">MEAVQKPDMKLLHTGGTLKTLQVIAKAGMIMPPHHTTKEAVLVVQEGMALLNMPTTEHLLKAGMTFTISAKVEHSLKIKKDFKAVVIMALDAAIQF</sequence>
<dbReference type="RefSeq" id="WP_116693936.1">
    <property type="nucleotide sequence ID" value="NZ_QEHR01000003.1"/>
</dbReference>
<dbReference type="InterPro" id="IPR014710">
    <property type="entry name" value="RmlC-like_jellyroll"/>
</dbReference>
<comment type="caution">
    <text evidence="1">The sequence shown here is derived from an EMBL/GenBank/DDBJ whole genome shotgun (WGS) entry which is preliminary data.</text>
</comment>
<dbReference type="EMBL" id="QEHR01000003">
    <property type="protein sequence ID" value="PVW15912.1"/>
    <property type="molecule type" value="Genomic_DNA"/>
</dbReference>